<name>A0A2I2G3W9_9EURO</name>
<dbReference type="RefSeq" id="XP_024702878.1">
    <property type="nucleotide sequence ID" value="XM_024850882.1"/>
</dbReference>
<dbReference type="VEuPathDB" id="FungiDB:P170DRAFT_447520"/>
<keyword evidence="2" id="KW-1185">Reference proteome</keyword>
<dbReference type="GeneID" id="36558581"/>
<dbReference type="STRING" id="1392250.A0A2I2G3W9"/>
<sequence length="86" mass="9995">MNVPCVFRELFIRTGETSDVGVVSLRECLIEIFQNWSNTDAEGWVAPQLDFAEKQSQNKELLSMYIARMEGKESPEEARRIWPFPE</sequence>
<reference evidence="1 2" key="1">
    <citation type="submission" date="2016-12" db="EMBL/GenBank/DDBJ databases">
        <title>The genomes of Aspergillus section Nigri reveals drivers in fungal speciation.</title>
        <authorList>
            <consortium name="DOE Joint Genome Institute"/>
            <person name="Vesth T.C."/>
            <person name="Nybo J."/>
            <person name="Theobald S."/>
            <person name="Brandl J."/>
            <person name="Frisvad J.C."/>
            <person name="Nielsen K.F."/>
            <person name="Lyhne E.K."/>
            <person name="Kogle M.E."/>
            <person name="Kuo A."/>
            <person name="Riley R."/>
            <person name="Clum A."/>
            <person name="Nolan M."/>
            <person name="Lipzen A."/>
            <person name="Salamov A."/>
            <person name="Henrissat B."/>
            <person name="Wiebenga A."/>
            <person name="De Vries R.P."/>
            <person name="Grigoriev I.V."/>
            <person name="Mortensen U.H."/>
            <person name="Andersen M.R."/>
            <person name="Baker S.E."/>
        </authorList>
    </citation>
    <scope>NUCLEOTIDE SEQUENCE [LARGE SCALE GENOMIC DNA]</scope>
    <source>
        <strain evidence="1 2">IBT 23096</strain>
    </source>
</reference>
<gene>
    <name evidence="1" type="ORF">P170DRAFT_447520</name>
</gene>
<dbReference type="EMBL" id="MSFO01000005">
    <property type="protein sequence ID" value="PLB47576.1"/>
    <property type="molecule type" value="Genomic_DNA"/>
</dbReference>
<proteinExistence type="predicted"/>
<evidence type="ECO:0000313" key="1">
    <source>
        <dbReference type="EMBL" id="PLB47576.1"/>
    </source>
</evidence>
<evidence type="ECO:0000313" key="2">
    <source>
        <dbReference type="Proteomes" id="UP000234275"/>
    </source>
</evidence>
<dbReference type="AlphaFoldDB" id="A0A2I2G3W9"/>
<accession>A0A2I2G3W9</accession>
<dbReference type="Proteomes" id="UP000234275">
    <property type="component" value="Unassembled WGS sequence"/>
</dbReference>
<comment type="caution">
    <text evidence="1">The sequence shown here is derived from an EMBL/GenBank/DDBJ whole genome shotgun (WGS) entry which is preliminary data.</text>
</comment>
<organism evidence="1 2">
    <name type="scientific">Aspergillus steynii IBT 23096</name>
    <dbReference type="NCBI Taxonomy" id="1392250"/>
    <lineage>
        <taxon>Eukaryota</taxon>
        <taxon>Fungi</taxon>
        <taxon>Dikarya</taxon>
        <taxon>Ascomycota</taxon>
        <taxon>Pezizomycotina</taxon>
        <taxon>Eurotiomycetes</taxon>
        <taxon>Eurotiomycetidae</taxon>
        <taxon>Eurotiales</taxon>
        <taxon>Aspergillaceae</taxon>
        <taxon>Aspergillus</taxon>
        <taxon>Aspergillus subgen. Circumdati</taxon>
    </lineage>
</organism>
<protein>
    <submittedName>
        <fullName evidence="1">Uncharacterized protein</fullName>
    </submittedName>
</protein>
<dbReference type="OrthoDB" id="2906425at2759"/>